<dbReference type="Gene3D" id="1.25.40.20">
    <property type="entry name" value="Ankyrin repeat-containing domain"/>
    <property type="match status" value="3"/>
</dbReference>
<feature type="repeat" description="ANK" evidence="3">
    <location>
        <begin position="44"/>
        <end position="76"/>
    </location>
</feature>
<evidence type="ECO:0000256" key="3">
    <source>
        <dbReference type="PROSITE-ProRule" id="PRU00023"/>
    </source>
</evidence>
<dbReference type="EMBL" id="GBEZ01001494">
    <property type="protein sequence ID" value="JAC83481.1"/>
    <property type="molecule type" value="Transcribed_RNA"/>
</dbReference>
<dbReference type="PANTHER" id="PTHR24166">
    <property type="entry name" value="ROLLING PEBBLES, ISOFORM B"/>
    <property type="match status" value="1"/>
</dbReference>
<evidence type="ECO:0000313" key="5">
    <source>
        <dbReference type="EMBL" id="JAC83481.1"/>
    </source>
</evidence>
<protein>
    <submittedName>
        <fullName evidence="5">Ankyrin-repeat protein</fullName>
    </submittedName>
</protein>
<evidence type="ECO:0000256" key="4">
    <source>
        <dbReference type="SAM" id="MobiDB-lite"/>
    </source>
</evidence>
<dbReference type="Pfam" id="PF12796">
    <property type="entry name" value="Ank_2"/>
    <property type="match status" value="2"/>
</dbReference>
<proteinExistence type="predicted"/>
<reference evidence="5" key="1">
    <citation type="submission" date="2014-05" db="EMBL/GenBank/DDBJ databases">
        <title>The transcriptome of the halophilic microalga Tetraselmis sp. GSL018 isolated from the Great Salt Lake, Utah.</title>
        <authorList>
            <person name="Jinkerson R.E."/>
            <person name="D'Adamo S."/>
            <person name="Posewitz M.C."/>
        </authorList>
    </citation>
    <scope>NUCLEOTIDE SEQUENCE</scope>
    <source>
        <strain evidence="5">GSL018</strain>
    </source>
</reference>
<dbReference type="InterPro" id="IPR002110">
    <property type="entry name" value="Ankyrin_rpt"/>
</dbReference>
<dbReference type="PRINTS" id="PR01415">
    <property type="entry name" value="ANKYRIN"/>
</dbReference>
<feature type="repeat" description="ANK" evidence="3">
    <location>
        <begin position="149"/>
        <end position="181"/>
    </location>
</feature>
<feature type="region of interest" description="Disordered" evidence="4">
    <location>
        <begin position="230"/>
        <end position="262"/>
    </location>
</feature>
<organism evidence="5">
    <name type="scientific">Tetraselmis sp. GSL018</name>
    <dbReference type="NCBI Taxonomy" id="582737"/>
    <lineage>
        <taxon>Eukaryota</taxon>
        <taxon>Viridiplantae</taxon>
        <taxon>Chlorophyta</taxon>
        <taxon>core chlorophytes</taxon>
        <taxon>Chlorodendrophyceae</taxon>
        <taxon>Chlorodendrales</taxon>
        <taxon>Chlorodendraceae</taxon>
        <taxon>Tetraselmis</taxon>
    </lineage>
</organism>
<dbReference type="InterPro" id="IPR050889">
    <property type="entry name" value="Dendritic_Spine_Reg/Scaffold"/>
</dbReference>
<feature type="repeat" description="ANK" evidence="3">
    <location>
        <begin position="77"/>
        <end position="103"/>
    </location>
</feature>
<dbReference type="InterPro" id="IPR036770">
    <property type="entry name" value="Ankyrin_rpt-contain_sf"/>
</dbReference>
<keyword evidence="1" id="KW-0677">Repeat</keyword>
<dbReference type="PROSITE" id="PS50297">
    <property type="entry name" value="ANK_REP_REGION"/>
    <property type="match status" value="4"/>
</dbReference>
<dbReference type="AlphaFoldDB" id="A0A061SL75"/>
<accession>A0A061SL75</accession>
<feature type="repeat" description="ANK" evidence="3">
    <location>
        <begin position="114"/>
        <end position="147"/>
    </location>
</feature>
<dbReference type="PROSITE" id="PS50088">
    <property type="entry name" value="ANK_REPEAT"/>
    <property type="match status" value="4"/>
</dbReference>
<keyword evidence="2 3" id="KW-0040">ANK repeat</keyword>
<dbReference type="SUPFAM" id="SSF48403">
    <property type="entry name" value="Ankyrin repeat"/>
    <property type="match status" value="1"/>
</dbReference>
<dbReference type="PANTHER" id="PTHR24166:SF48">
    <property type="entry name" value="PROTEIN VAPYRIN"/>
    <property type="match status" value="1"/>
</dbReference>
<name>A0A061SL75_9CHLO</name>
<evidence type="ECO:0000256" key="2">
    <source>
        <dbReference type="ARBA" id="ARBA00023043"/>
    </source>
</evidence>
<gene>
    <name evidence="5" type="ORF">TSPGSL018_3244</name>
</gene>
<sequence length="262" mass="27545">MPDILDLLSFAEVGDIDSSKAFLEWSERNYEAIGATLARKDAVVGRTALHRAAENGHADYVKWLLGKGVDHLQPDNSGVTALHLAAIKGHVEVCKILLSHDTNGALAVQKPNDKGETAVHWAALSGNVDALMLLLQTCGAAARSLTDSRGNTPLHCAAMNNREAAVASLLSANADPAARNSAGDTPLHTAARSGALAAIYAFLPHLPVARRAVCNAEGQTPMDVGGCAVPPGDRQARGHRFQAQVRQRQRGKRGEAGAPPGR</sequence>
<evidence type="ECO:0000256" key="1">
    <source>
        <dbReference type="ARBA" id="ARBA00022737"/>
    </source>
</evidence>
<dbReference type="SMART" id="SM00248">
    <property type="entry name" value="ANK"/>
    <property type="match status" value="5"/>
</dbReference>